<evidence type="ECO:0000313" key="3">
    <source>
        <dbReference type="Proteomes" id="UP001283361"/>
    </source>
</evidence>
<dbReference type="AlphaFoldDB" id="A0AAE1BBU1"/>
<dbReference type="Proteomes" id="UP001283361">
    <property type="component" value="Unassembled WGS sequence"/>
</dbReference>
<evidence type="ECO:0000313" key="2">
    <source>
        <dbReference type="EMBL" id="KAK3802616.1"/>
    </source>
</evidence>
<dbReference type="EMBL" id="JAWDGP010000221">
    <property type="protein sequence ID" value="KAK3802616.1"/>
    <property type="molecule type" value="Genomic_DNA"/>
</dbReference>
<accession>A0AAE1BBU1</accession>
<reference evidence="2" key="1">
    <citation type="journal article" date="2023" name="G3 (Bethesda)">
        <title>A reference genome for the long-term kleptoplast-retaining sea slug Elysia crispata morphotype clarki.</title>
        <authorList>
            <person name="Eastman K.E."/>
            <person name="Pendleton A.L."/>
            <person name="Shaikh M.A."/>
            <person name="Suttiyut T."/>
            <person name="Ogas R."/>
            <person name="Tomko P."/>
            <person name="Gavelis G."/>
            <person name="Widhalm J.R."/>
            <person name="Wisecaver J.H."/>
        </authorList>
    </citation>
    <scope>NUCLEOTIDE SEQUENCE</scope>
    <source>
        <strain evidence="2">ECLA1</strain>
    </source>
</reference>
<name>A0AAE1BBU1_9GAST</name>
<comment type="caution">
    <text evidence="2">The sequence shown here is derived from an EMBL/GenBank/DDBJ whole genome shotgun (WGS) entry which is preliminary data.</text>
</comment>
<sequence length="125" mass="14236">MIRLTVEQHSDQATGETRRVVYHYPRPGLWQLATSLEMTDIFVKVGRTAFSPPPNPPGVLYKRDTSADSTLHTREPSSRCDVYRTVDVHSRAYQNLQSEQQIKVSTLVFETPLPRPNVLSTSPRK</sequence>
<organism evidence="2 3">
    <name type="scientific">Elysia crispata</name>
    <name type="common">lettuce slug</name>
    <dbReference type="NCBI Taxonomy" id="231223"/>
    <lineage>
        <taxon>Eukaryota</taxon>
        <taxon>Metazoa</taxon>
        <taxon>Spiralia</taxon>
        <taxon>Lophotrochozoa</taxon>
        <taxon>Mollusca</taxon>
        <taxon>Gastropoda</taxon>
        <taxon>Heterobranchia</taxon>
        <taxon>Euthyneura</taxon>
        <taxon>Panpulmonata</taxon>
        <taxon>Sacoglossa</taxon>
        <taxon>Placobranchoidea</taxon>
        <taxon>Plakobranchidae</taxon>
        <taxon>Elysia</taxon>
    </lineage>
</organism>
<proteinExistence type="predicted"/>
<evidence type="ECO:0000256" key="1">
    <source>
        <dbReference type="SAM" id="MobiDB-lite"/>
    </source>
</evidence>
<protein>
    <submittedName>
        <fullName evidence="2">Uncharacterized protein</fullName>
    </submittedName>
</protein>
<gene>
    <name evidence="2" type="ORF">RRG08_010387</name>
</gene>
<feature type="region of interest" description="Disordered" evidence="1">
    <location>
        <begin position="53"/>
        <end position="76"/>
    </location>
</feature>
<keyword evidence="3" id="KW-1185">Reference proteome</keyword>
<feature type="compositionally biased region" description="Basic and acidic residues" evidence="1">
    <location>
        <begin position="61"/>
        <end position="76"/>
    </location>
</feature>